<keyword evidence="2" id="KW-1185">Reference proteome</keyword>
<proteinExistence type="predicted"/>
<name>A0AAU9EKD7_9FIRM</name>
<organism evidence="1 2">
    <name type="scientific">Helicovermis profundi</name>
    <dbReference type="NCBI Taxonomy" id="3065157"/>
    <lineage>
        <taxon>Bacteria</taxon>
        <taxon>Bacillati</taxon>
        <taxon>Bacillota</taxon>
        <taxon>Clostridia</taxon>
        <taxon>Helicovermis</taxon>
    </lineage>
</organism>
<dbReference type="EMBL" id="AP028654">
    <property type="protein sequence ID" value="BEP30063.1"/>
    <property type="molecule type" value="Genomic_DNA"/>
</dbReference>
<dbReference type="AlphaFoldDB" id="A0AAU9EKD7"/>
<evidence type="ECO:0000313" key="1">
    <source>
        <dbReference type="EMBL" id="BEP30063.1"/>
    </source>
</evidence>
<gene>
    <name evidence="1" type="ORF">HLPR_23940</name>
</gene>
<reference evidence="1 2" key="1">
    <citation type="submission" date="2023-08" db="EMBL/GenBank/DDBJ databases">
        <title>Helicovermis profunda gen. nov., sp. nov., a novel mesophilic, fermentative bacterium within the Bacillota from a deep-sea hydrothermal vent chimney.</title>
        <authorList>
            <person name="Miyazaki U."/>
            <person name="Mizutani D."/>
            <person name="Hashimoto Y."/>
            <person name="Tame A."/>
            <person name="Sawayama S."/>
            <person name="Miyazaki J."/>
            <person name="Takai K."/>
            <person name="Nakagawa S."/>
        </authorList>
    </citation>
    <scope>NUCLEOTIDE SEQUENCE [LARGE SCALE GENOMIC DNA]</scope>
    <source>
        <strain evidence="1 2">S502</strain>
    </source>
</reference>
<evidence type="ECO:0000313" key="2">
    <source>
        <dbReference type="Proteomes" id="UP001321786"/>
    </source>
</evidence>
<dbReference type="RefSeq" id="WP_338535665.1">
    <property type="nucleotide sequence ID" value="NZ_AP028654.1"/>
</dbReference>
<sequence>MKKKIVLIIICSLIFFSTVIYVNRNQTNLTNIKFDYTKLLKVNKPNILMEDLSTSLKNKDVKNVSLLAFELENSQKQYLAYYNDQIYYDGNHKKIYSFFREGFNIEKLKTIKDENFRELISEILDSGYKIVKINKIYKLIIDYDRYRKYYPYMNQEAKMYFHLVFREYSLPSKINSANSLSYFEIADRIVEGDKFILKYPFSKKTNSVLNYETNLFWRIFDANSYPDILTKEGKVKPEVINIYKYINENVFNKGFNDFLNGYLKFLSENEYIYNDKTYKYIINNDNFYNFNVLNYEKEKILIESIDGAKENGRYFYPQIHGYSKSKIMKYFNKNLRDISSKINDYEHNKEYFYRKISLWSDYVINYNKDGILSLEFYADYNFNNTNRTDYLLYSINFDFNTGRILELKDIFDDFSKYKTNILDEIKEYASKSSYKNYIKLDDFDNLENMEFLINDDRIDILYDVKLIDRSATTIKIPVNFSNIKDN</sequence>
<accession>A0AAU9EKD7</accession>
<evidence type="ECO:0008006" key="3">
    <source>
        <dbReference type="Google" id="ProtNLM"/>
    </source>
</evidence>
<dbReference type="Proteomes" id="UP001321786">
    <property type="component" value="Chromosome"/>
</dbReference>
<dbReference type="KEGG" id="hprf:HLPR_23940"/>
<protein>
    <recommendedName>
        <fullName evidence="3">DUF3298 domain-containing protein</fullName>
    </recommendedName>
</protein>